<dbReference type="InterPro" id="IPR003333">
    <property type="entry name" value="CMAS"/>
</dbReference>
<dbReference type="EMBL" id="CAFBQB010000040">
    <property type="protein sequence ID" value="CAB5041376.1"/>
    <property type="molecule type" value="Genomic_DNA"/>
</dbReference>
<keyword evidence="2" id="KW-0489">Methyltransferase</keyword>
<dbReference type="SUPFAM" id="SSF53335">
    <property type="entry name" value="S-adenosyl-L-methionine-dependent methyltransferases"/>
    <property type="match status" value="1"/>
</dbReference>
<dbReference type="EMBL" id="CAFAZY010000104">
    <property type="protein sequence ID" value="CAB4843755.1"/>
    <property type="molecule type" value="Genomic_DNA"/>
</dbReference>
<protein>
    <submittedName>
        <fullName evidence="6">Unannotated protein</fullName>
    </submittedName>
</protein>
<accession>A0A6J6L384</accession>
<dbReference type="CDD" id="cd02440">
    <property type="entry name" value="AdoMet_MTases"/>
    <property type="match status" value="1"/>
</dbReference>
<dbReference type="PANTHER" id="PTHR43667:SF1">
    <property type="entry name" value="CYCLOPROPANE-FATTY-ACYL-PHOSPHOLIPID SYNTHASE"/>
    <property type="match status" value="1"/>
</dbReference>
<evidence type="ECO:0000313" key="8">
    <source>
        <dbReference type="EMBL" id="CAB5041376.1"/>
    </source>
</evidence>
<dbReference type="PANTHER" id="PTHR43667">
    <property type="entry name" value="CYCLOPROPANE-FATTY-ACYL-PHOSPHOLIPID SYNTHASE"/>
    <property type="match status" value="1"/>
</dbReference>
<gene>
    <name evidence="6" type="ORF">UFOPK2265_00403</name>
    <name evidence="7" type="ORF">UFOPK3255_00785</name>
    <name evidence="8" type="ORF">UFOPK4248_00434</name>
    <name evidence="9" type="ORF">UFOPK4284_00030</name>
</gene>
<keyword evidence="4" id="KW-0949">S-adenosyl-L-methionine</keyword>
<dbReference type="EMBL" id="CAFBQE010000001">
    <property type="protein sequence ID" value="CAB5043809.1"/>
    <property type="molecule type" value="Genomic_DNA"/>
</dbReference>
<dbReference type="GO" id="GO:0008168">
    <property type="term" value="F:methyltransferase activity"/>
    <property type="evidence" value="ECO:0007669"/>
    <property type="project" value="UniProtKB-KW"/>
</dbReference>
<dbReference type="GO" id="GO:0008610">
    <property type="term" value="P:lipid biosynthetic process"/>
    <property type="evidence" value="ECO:0007669"/>
    <property type="project" value="InterPro"/>
</dbReference>
<dbReference type="Gene3D" id="3.40.50.150">
    <property type="entry name" value="Vaccinia Virus protein VP39"/>
    <property type="match status" value="1"/>
</dbReference>
<sequence length="369" mass="42283">MSSKNVALRLLDQAGIPINGSEAFSIHVHNEKLWDRIIAQKQLGFAESYIDGWWECQAIDEMLTKLLTIDILSLLKPSVSLAWHTINSYLRNNQTMKKAESNAKHHYNIGNDLYTRMLDSEMAYSCGYWPQAKTLDQAQFAKFDLICRKLQLQPGMRILDIGSGWGGFLRHAVRNYGVSAVGISPADNQISLARERSQGLPIEFIQQDYRDLSGQFDRIVSVGMMEHVGPKNFKVFFAKCDELLVKGGMMLHHTISSNVTKQIPDPFFDRYIFPGGVLPSLAQIAHATEKRFIIEDVQNFGPDYDTTLMQWHKNINALWNEIPVYDQRFRRMWNYYLLSSAAGFRAGHINLIQNVFRRVGIRESYVTAR</sequence>
<keyword evidence="5" id="KW-0443">Lipid metabolism</keyword>
<evidence type="ECO:0000256" key="4">
    <source>
        <dbReference type="ARBA" id="ARBA00022691"/>
    </source>
</evidence>
<proteinExistence type="inferred from homology"/>
<evidence type="ECO:0000256" key="3">
    <source>
        <dbReference type="ARBA" id="ARBA00022679"/>
    </source>
</evidence>
<organism evidence="6">
    <name type="scientific">freshwater metagenome</name>
    <dbReference type="NCBI Taxonomy" id="449393"/>
    <lineage>
        <taxon>unclassified sequences</taxon>
        <taxon>metagenomes</taxon>
        <taxon>ecological metagenomes</taxon>
    </lineage>
</organism>
<dbReference type="NCBIfam" id="NF008686">
    <property type="entry name" value="PRK11705.1"/>
    <property type="match status" value="1"/>
</dbReference>
<dbReference type="InterPro" id="IPR050723">
    <property type="entry name" value="CFA/CMAS"/>
</dbReference>
<dbReference type="AlphaFoldDB" id="A0A6J6L384"/>
<evidence type="ECO:0000313" key="9">
    <source>
        <dbReference type="EMBL" id="CAB5043809.1"/>
    </source>
</evidence>
<keyword evidence="3" id="KW-0808">Transferase</keyword>
<evidence type="ECO:0000256" key="1">
    <source>
        <dbReference type="ARBA" id="ARBA00010815"/>
    </source>
</evidence>
<comment type="similarity">
    <text evidence="1">Belongs to the CFA/CMAS family.</text>
</comment>
<dbReference type="GO" id="GO:0032259">
    <property type="term" value="P:methylation"/>
    <property type="evidence" value="ECO:0007669"/>
    <property type="project" value="UniProtKB-KW"/>
</dbReference>
<dbReference type="Pfam" id="PF02353">
    <property type="entry name" value="CMAS"/>
    <property type="match status" value="1"/>
</dbReference>
<dbReference type="EMBL" id="CAEZWP010000011">
    <property type="protein sequence ID" value="CAB4655064.1"/>
    <property type="molecule type" value="Genomic_DNA"/>
</dbReference>
<evidence type="ECO:0000256" key="5">
    <source>
        <dbReference type="ARBA" id="ARBA00023098"/>
    </source>
</evidence>
<evidence type="ECO:0000313" key="6">
    <source>
        <dbReference type="EMBL" id="CAB4655064.1"/>
    </source>
</evidence>
<evidence type="ECO:0000313" key="7">
    <source>
        <dbReference type="EMBL" id="CAB4843755.1"/>
    </source>
</evidence>
<dbReference type="PIRSF" id="PIRSF003085">
    <property type="entry name" value="CMAS"/>
    <property type="match status" value="1"/>
</dbReference>
<dbReference type="InterPro" id="IPR029063">
    <property type="entry name" value="SAM-dependent_MTases_sf"/>
</dbReference>
<reference evidence="6" key="1">
    <citation type="submission" date="2020-05" db="EMBL/GenBank/DDBJ databases">
        <authorList>
            <person name="Chiriac C."/>
            <person name="Salcher M."/>
            <person name="Ghai R."/>
            <person name="Kavagutti S V."/>
        </authorList>
    </citation>
    <scope>NUCLEOTIDE SEQUENCE</scope>
</reference>
<name>A0A6J6L384_9ZZZZ</name>
<evidence type="ECO:0000256" key="2">
    <source>
        <dbReference type="ARBA" id="ARBA00022603"/>
    </source>
</evidence>